<reference evidence="2 3" key="1">
    <citation type="submission" date="2016-10" db="EMBL/GenBank/DDBJ databases">
        <title>The genome sequence of Colletotrichum fioriniae PJ7.</title>
        <authorList>
            <person name="Baroncelli R."/>
        </authorList>
    </citation>
    <scope>NUCLEOTIDE SEQUENCE [LARGE SCALE GENOMIC DNA]</scope>
    <source>
        <strain evidence="2 3">IMI 309622</strain>
    </source>
</reference>
<accession>A0AAI9YU66</accession>
<keyword evidence="3" id="KW-1185">Reference proteome</keyword>
<name>A0AAI9YU66_9PEZI</name>
<evidence type="ECO:0000313" key="3">
    <source>
        <dbReference type="Proteomes" id="UP001240678"/>
    </source>
</evidence>
<feature type="transmembrane region" description="Helical" evidence="1">
    <location>
        <begin position="6"/>
        <end position="29"/>
    </location>
</feature>
<keyword evidence="1" id="KW-0472">Membrane</keyword>
<evidence type="ECO:0000256" key="1">
    <source>
        <dbReference type="SAM" id="Phobius"/>
    </source>
</evidence>
<proteinExistence type="predicted"/>
<comment type="caution">
    <text evidence="2">The sequence shown here is derived from an EMBL/GenBank/DDBJ whole genome shotgun (WGS) entry which is preliminary data.</text>
</comment>
<gene>
    <name evidence="2" type="ORF">CCOS01_09362</name>
</gene>
<keyword evidence="1" id="KW-1133">Transmembrane helix</keyword>
<feature type="non-terminal residue" evidence="2">
    <location>
        <position position="1"/>
    </location>
</feature>
<dbReference type="EMBL" id="MOOE01000009">
    <property type="protein sequence ID" value="KAK1524275.1"/>
    <property type="molecule type" value="Genomic_DNA"/>
</dbReference>
<evidence type="ECO:0000313" key="2">
    <source>
        <dbReference type="EMBL" id="KAK1524275.1"/>
    </source>
</evidence>
<dbReference type="AlphaFoldDB" id="A0AAI9YU66"/>
<organism evidence="2 3">
    <name type="scientific">Colletotrichum costaricense</name>
    <dbReference type="NCBI Taxonomy" id="1209916"/>
    <lineage>
        <taxon>Eukaryota</taxon>
        <taxon>Fungi</taxon>
        <taxon>Dikarya</taxon>
        <taxon>Ascomycota</taxon>
        <taxon>Pezizomycotina</taxon>
        <taxon>Sordariomycetes</taxon>
        <taxon>Hypocreomycetidae</taxon>
        <taxon>Glomerellales</taxon>
        <taxon>Glomerellaceae</taxon>
        <taxon>Colletotrichum</taxon>
        <taxon>Colletotrichum acutatum species complex</taxon>
    </lineage>
</organism>
<dbReference type="GeneID" id="85341068"/>
<dbReference type="Proteomes" id="UP001240678">
    <property type="component" value="Unassembled WGS sequence"/>
</dbReference>
<dbReference type="RefSeq" id="XP_060312221.1">
    <property type="nucleotide sequence ID" value="XM_060457521.1"/>
</dbReference>
<keyword evidence="1" id="KW-0812">Transmembrane</keyword>
<sequence length="41" mass="4735">LLFIYLYILPLLAARAVLNIVSTVLIHGIREYSHCLSKLFF</sequence>
<protein>
    <submittedName>
        <fullName evidence="2">Uncharacterized protein</fullName>
    </submittedName>
</protein>